<dbReference type="PROSITE" id="PS50965">
    <property type="entry name" value="NERD"/>
    <property type="match status" value="1"/>
</dbReference>
<evidence type="ECO:0000259" key="1">
    <source>
        <dbReference type="PROSITE" id="PS50965"/>
    </source>
</evidence>
<dbReference type="InterPro" id="IPR011528">
    <property type="entry name" value="NERD"/>
</dbReference>
<sequence>MIIKKLDIPWDLKLERYLFWRGGLSGEDKRQYLNDEKGFEGELKFFKLLKDLPASNSLILAGLLLRRNGRLFQIDFIIILQNKIYLIDVKNFEGDFYIERDRWYSFSGTEIDNPVYQLQRAEAQLRQLLQSHGVKLPIESRVVFINSAFSLFQASKNLPIILPTQLDRFIKNLMMIISRPSKAQMELAKKLASWHITKSPFNHVPNYTFEALKKGAYCASCHTFSLKLISRQLVCQRCGCIETLESAVMRSVEELHALFPERNITVSAIAEWCGLDVDSRRILRILQKNLTMVNNGRYTYYVYPK</sequence>
<name>A0ABV9GIH4_9BACL</name>
<organism evidence="2 3">
    <name type="scientific">Camelliibacillus cellulosilyticus</name>
    <dbReference type="NCBI Taxonomy" id="2174486"/>
    <lineage>
        <taxon>Bacteria</taxon>
        <taxon>Bacillati</taxon>
        <taxon>Bacillota</taxon>
        <taxon>Bacilli</taxon>
        <taxon>Bacillales</taxon>
        <taxon>Sporolactobacillaceae</taxon>
        <taxon>Camelliibacillus</taxon>
    </lineage>
</organism>
<dbReference type="Proteomes" id="UP001596022">
    <property type="component" value="Unassembled WGS sequence"/>
</dbReference>
<dbReference type="EMBL" id="JBHSFW010000001">
    <property type="protein sequence ID" value="MFC4618074.1"/>
    <property type="molecule type" value="Genomic_DNA"/>
</dbReference>
<gene>
    <name evidence="2" type="ORF">ACFO4N_04945</name>
</gene>
<feature type="domain" description="NERD" evidence="1">
    <location>
        <begin position="37"/>
        <end position="148"/>
    </location>
</feature>
<protein>
    <submittedName>
        <fullName evidence="2">Nuclease-related domain-containing protein</fullName>
    </submittedName>
</protein>
<reference evidence="3" key="1">
    <citation type="journal article" date="2019" name="Int. J. Syst. Evol. Microbiol.">
        <title>The Global Catalogue of Microorganisms (GCM) 10K type strain sequencing project: providing services to taxonomists for standard genome sequencing and annotation.</title>
        <authorList>
            <consortium name="The Broad Institute Genomics Platform"/>
            <consortium name="The Broad Institute Genome Sequencing Center for Infectious Disease"/>
            <person name="Wu L."/>
            <person name="Ma J."/>
        </authorList>
    </citation>
    <scope>NUCLEOTIDE SEQUENCE [LARGE SCALE GENOMIC DNA]</scope>
    <source>
        <strain evidence="3">CGMCC 1.16306</strain>
    </source>
</reference>
<keyword evidence="3" id="KW-1185">Reference proteome</keyword>
<comment type="caution">
    <text evidence="2">The sequence shown here is derived from an EMBL/GenBank/DDBJ whole genome shotgun (WGS) entry which is preliminary data.</text>
</comment>
<evidence type="ECO:0000313" key="3">
    <source>
        <dbReference type="Proteomes" id="UP001596022"/>
    </source>
</evidence>
<accession>A0ABV9GIH4</accession>
<dbReference type="RefSeq" id="WP_376845079.1">
    <property type="nucleotide sequence ID" value="NZ_JBHSFW010000001.1"/>
</dbReference>
<proteinExistence type="predicted"/>
<evidence type="ECO:0000313" key="2">
    <source>
        <dbReference type="EMBL" id="MFC4618074.1"/>
    </source>
</evidence>
<dbReference type="Pfam" id="PF08378">
    <property type="entry name" value="NERD"/>
    <property type="match status" value="1"/>
</dbReference>